<comment type="caution">
    <text evidence="5">The sequence shown here is derived from an EMBL/GenBank/DDBJ whole genome shotgun (WGS) entry which is preliminary data.</text>
</comment>
<gene>
    <name evidence="5" type="ORF">PL2TA16_01666</name>
</gene>
<evidence type="ECO:0000313" key="6">
    <source>
        <dbReference type="Proteomes" id="UP000017820"/>
    </source>
</evidence>
<sequence>MKHIFFLLAGLVMISPTFADESEYKKVRDKVFWIKLYNQDYETFYCGKPKKAGEKVTLEHIYPAAWIAESLKCTSRKSCKHDKYREATSDLHNLWPADKRYKTSRQSLPFGTIPENNPYFKNDSCDFERTLGKKAIVEPRDEIKGQVARSLLYMIHYYDLPHKDMLPLLVKWHTEYPPTPAEIERQDRIEAIQGRTNEFVKGNI</sequence>
<protein>
    <submittedName>
        <fullName evidence="5">Endonuclease I</fullName>
    </submittedName>
</protein>
<keyword evidence="2" id="KW-0540">Nuclease</keyword>
<dbReference type="PANTHER" id="PTHR33607">
    <property type="entry name" value="ENDONUCLEASE-1"/>
    <property type="match status" value="1"/>
</dbReference>
<dbReference type="SUPFAM" id="SSF54060">
    <property type="entry name" value="His-Me finger endonucleases"/>
    <property type="match status" value="1"/>
</dbReference>
<evidence type="ECO:0000256" key="1">
    <source>
        <dbReference type="ARBA" id="ARBA00006429"/>
    </source>
</evidence>
<dbReference type="AlphaFoldDB" id="V4J5D1"/>
<dbReference type="Pfam" id="PF04231">
    <property type="entry name" value="Endonuclease_1"/>
    <property type="match status" value="1"/>
</dbReference>
<dbReference type="GO" id="GO:0004519">
    <property type="term" value="F:endonuclease activity"/>
    <property type="evidence" value="ECO:0007669"/>
    <property type="project" value="UniProtKB-KW"/>
</dbReference>
<comment type="similarity">
    <text evidence="1">Belongs to the EndA/NucM nuclease family.</text>
</comment>
<accession>V4J5D1</accession>
<evidence type="ECO:0000313" key="5">
    <source>
        <dbReference type="EMBL" id="ESP90562.1"/>
    </source>
</evidence>
<dbReference type="PATRIC" id="fig|1353533.3.peg.5090"/>
<evidence type="ECO:0000256" key="2">
    <source>
        <dbReference type="ARBA" id="ARBA00022722"/>
    </source>
</evidence>
<feature type="chain" id="PRO_5004719847" evidence="4">
    <location>
        <begin position="20"/>
        <end position="204"/>
    </location>
</feature>
<dbReference type="GO" id="GO:0016787">
    <property type="term" value="F:hydrolase activity"/>
    <property type="evidence" value="ECO:0007669"/>
    <property type="project" value="UniProtKB-KW"/>
</dbReference>
<dbReference type="InterPro" id="IPR007346">
    <property type="entry name" value="Endonuclease-I"/>
</dbReference>
<organism evidence="5 6">
    <name type="scientific">Pseudoalteromonas luteoviolacea (strain 2ta16)</name>
    <dbReference type="NCBI Taxonomy" id="1353533"/>
    <lineage>
        <taxon>Bacteria</taxon>
        <taxon>Pseudomonadati</taxon>
        <taxon>Pseudomonadota</taxon>
        <taxon>Gammaproteobacteria</taxon>
        <taxon>Alteromonadales</taxon>
        <taxon>Pseudoalteromonadaceae</taxon>
        <taxon>Pseudoalteromonas</taxon>
    </lineage>
</organism>
<dbReference type="EMBL" id="AUSV01000134">
    <property type="protein sequence ID" value="ESP90562.1"/>
    <property type="molecule type" value="Genomic_DNA"/>
</dbReference>
<proteinExistence type="inferred from homology"/>
<dbReference type="Proteomes" id="UP000017820">
    <property type="component" value="Unassembled WGS sequence"/>
</dbReference>
<evidence type="ECO:0000256" key="4">
    <source>
        <dbReference type="SAM" id="SignalP"/>
    </source>
</evidence>
<keyword evidence="5" id="KW-0255">Endonuclease</keyword>
<keyword evidence="3" id="KW-0378">Hydrolase</keyword>
<feature type="signal peptide" evidence="4">
    <location>
        <begin position="1"/>
        <end position="19"/>
    </location>
</feature>
<keyword evidence="4" id="KW-0732">Signal</keyword>
<dbReference type="RefSeq" id="WP_023401919.1">
    <property type="nucleotide sequence ID" value="NZ_AUSV01000134.1"/>
</dbReference>
<evidence type="ECO:0000256" key="3">
    <source>
        <dbReference type="ARBA" id="ARBA00022801"/>
    </source>
</evidence>
<name>V4J5D1_PSEL2</name>
<dbReference type="InterPro" id="IPR044925">
    <property type="entry name" value="His-Me_finger_sf"/>
</dbReference>
<dbReference type="PANTHER" id="PTHR33607:SF2">
    <property type="entry name" value="ENDONUCLEASE-1"/>
    <property type="match status" value="1"/>
</dbReference>
<reference evidence="5 6" key="1">
    <citation type="submission" date="2013-07" db="EMBL/GenBank/DDBJ databases">
        <title>Draft genome sequence of Pseudoalteromonas luteoviolacea 2ta16.</title>
        <authorList>
            <person name="Allen E.E."/>
            <person name="Azam F."/>
            <person name="Podell S."/>
        </authorList>
    </citation>
    <scope>NUCLEOTIDE SEQUENCE [LARGE SCALE GENOMIC DNA]</scope>
    <source>
        <strain evidence="5 6">2ta16</strain>
    </source>
</reference>